<feature type="chain" id="PRO_5041248335" evidence="2">
    <location>
        <begin position="24"/>
        <end position="268"/>
    </location>
</feature>
<proteinExistence type="predicted"/>
<dbReference type="Proteomes" id="UP001157440">
    <property type="component" value="Unassembled WGS sequence"/>
</dbReference>
<dbReference type="SMART" id="SM00062">
    <property type="entry name" value="PBPb"/>
    <property type="match status" value="1"/>
</dbReference>
<reference evidence="5" key="1">
    <citation type="journal article" date="2019" name="Int. J. Syst. Evol. Microbiol.">
        <title>The Global Catalogue of Microorganisms (GCM) 10K type strain sequencing project: providing services to taxonomists for standard genome sequencing and annotation.</title>
        <authorList>
            <consortium name="The Broad Institute Genomics Platform"/>
            <consortium name="The Broad Institute Genome Sequencing Center for Infectious Disease"/>
            <person name="Wu L."/>
            <person name="Ma J."/>
        </authorList>
    </citation>
    <scope>NUCLEOTIDE SEQUENCE [LARGE SCALE GENOMIC DNA]</scope>
    <source>
        <strain evidence="5">NBRC 103632</strain>
    </source>
</reference>
<evidence type="ECO:0000256" key="2">
    <source>
        <dbReference type="SAM" id="SignalP"/>
    </source>
</evidence>
<keyword evidence="1 2" id="KW-0732">Signal</keyword>
<gene>
    <name evidence="4" type="ORF">GCM10007890_07620</name>
</gene>
<accession>A0AA37T8B4</accession>
<dbReference type="PANTHER" id="PTHR35936">
    <property type="entry name" value="MEMBRANE-BOUND LYTIC MUREIN TRANSGLYCOSYLASE F"/>
    <property type="match status" value="1"/>
</dbReference>
<evidence type="ECO:0000259" key="3">
    <source>
        <dbReference type="SMART" id="SM00062"/>
    </source>
</evidence>
<comment type="caution">
    <text evidence="4">The sequence shown here is derived from an EMBL/GenBank/DDBJ whole genome shotgun (WGS) entry which is preliminary data.</text>
</comment>
<dbReference type="CDD" id="cd13623">
    <property type="entry name" value="PBP2_AA_hypothetical"/>
    <property type="match status" value="1"/>
</dbReference>
<sequence length="268" mass="27627">MLMRRRAALGLLLLPALVQPALAQAETRQMVPDAAVRHDLAPTGTLRAAINLGNPVLAQAGMDGPTGVSVDLARALAARLGVPVAFVAYPGAGAVSGSAGTGAWDICFLAIDPKRAEGIAFTEPYVRIAGRYLVPAGSAIRSAEEVDRDGVRVSVGRGSAYDLFLTRALRHATLVRAPTSAEAVTAFARDGLEVAAGVDQPLAAYAASHPEVRLLPGHFMAIPQAMGLPVGRAAGAAYLADFIAQAKRDGLVRRGLEASGQDPDLAAP</sequence>
<evidence type="ECO:0000313" key="4">
    <source>
        <dbReference type="EMBL" id="GLS68750.1"/>
    </source>
</evidence>
<name>A0AA37T8B4_9HYPH</name>
<evidence type="ECO:0000256" key="1">
    <source>
        <dbReference type="ARBA" id="ARBA00022729"/>
    </source>
</evidence>
<dbReference type="PANTHER" id="PTHR35936:SF17">
    <property type="entry name" value="ARGININE-BINDING EXTRACELLULAR PROTEIN ARTP"/>
    <property type="match status" value="1"/>
</dbReference>
<protein>
    <submittedName>
        <fullName evidence="4">ABC transporter substrate-binding protein</fullName>
    </submittedName>
</protein>
<dbReference type="InterPro" id="IPR001638">
    <property type="entry name" value="Solute-binding_3/MltF_N"/>
</dbReference>
<organism evidence="4 5">
    <name type="scientific">Methylobacterium tardum</name>
    <dbReference type="NCBI Taxonomy" id="374432"/>
    <lineage>
        <taxon>Bacteria</taxon>
        <taxon>Pseudomonadati</taxon>
        <taxon>Pseudomonadota</taxon>
        <taxon>Alphaproteobacteria</taxon>
        <taxon>Hyphomicrobiales</taxon>
        <taxon>Methylobacteriaceae</taxon>
        <taxon>Methylobacterium</taxon>
    </lineage>
</organism>
<evidence type="ECO:0000313" key="5">
    <source>
        <dbReference type="Proteomes" id="UP001157440"/>
    </source>
</evidence>
<dbReference type="AlphaFoldDB" id="A0AA37T8B4"/>
<dbReference type="Pfam" id="PF00497">
    <property type="entry name" value="SBP_bac_3"/>
    <property type="match status" value="1"/>
</dbReference>
<dbReference type="EMBL" id="BSPL01000008">
    <property type="protein sequence ID" value="GLS68750.1"/>
    <property type="molecule type" value="Genomic_DNA"/>
</dbReference>
<feature type="domain" description="Solute-binding protein family 3/N-terminal" evidence="3">
    <location>
        <begin position="45"/>
        <end position="259"/>
    </location>
</feature>
<feature type="signal peptide" evidence="2">
    <location>
        <begin position="1"/>
        <end position="23"/>
    </location>
</feature>
<dbReference type="Gene3D" id="3.40.190.10">
    <property type="entry name" value="Periplasmic binding protein-like II"/>
    <property type="match status" value="2"/>
</dbReference>
<keyword evidence="5" id="KW-1185">Reference proteome</keyword>
<dbReference type="SUPFAM" id="SSF53850">
    <property type="entry name" value="Periplasmic binding protein-like II"/>
    <property type="match status" value="1"/>
</dbReference>